<dbReference type="InterPro" id="IPR013785">
    <property type="entry name" value="Aldolase_TIM"/>
</dbReference>
<dbReference type="SUPFAM" id="SSF51366">
    <property type="entry name" value="Ribulose-phoshate binding barrel"/>
    <property type="match status" value="1"/>
</dbReference>
<evidence type="ECO:0000256" key="6">
    <source>
        <dbReference type="ARBA" id="ARBA00022822"/>
    </source>
</evidence>
<accession>A0A5A7MM31</accession>
<dbReference type="GO" id="GO:0004640">
    <property type="term" value="F:phosphoribosylanthranilate isomerase activity"/>
    <property type="evidence" value="ECO:0007669"/>
    <property type="project" value="UniProtKB-UniRule"/>
</dbReference>
<reference evidence="11 12" key="1">
    <citation type="submission" date="2019-09" db="EMBL/GenBank/DDBJ databases">
        <title>NBRP : Genome information of microbial organism related human and environment.</title>
        <authorList>
            <person name="Hattori M."/>
            <person name="Oshima K."/>
            <person name="Inaba H."/>
            <person name="Suda W."/>
            <person name="Sakamoto M."/>
            <person name="Iino T."/>
            <person name="Kitahara M."/>
            <person name="Oshida Y."/>
            <person name="Iida T."/>
            <person name="Kudo T."/>
            <person name="Itoh T."/>
            <person name="Ohkuma M."/>
        </authorList>
    </citation>
    <scope>NUCLEOTIDE SEQUENCE [LARGE SCALE GENOMIC DNA]</scope>
    <source>
        <strain evidence="11 12">Hi-2</strain>
    </source>
</reference>
<keyword evidence="5 9" id="KW-0028">Amino-acid biosynthesis</keyword>
<evidence type="ECO:0000256" key="3">
    <source>
        <dbReference type="ARBA" id="ARBA00012572"/>
    </source>
</evidence>
<evidence type="ECO:0000256" key="1">
    <source>
        <dbReference type="ARBA" id="ARBA00001164"/>
    </source>
</evidence>
<dbReference type="InterPro" id="IPR011060">
    <property type="entry name" value="RibuloseP-bd_barrel"/>
</dbReference>
<keyword evidence="8 9" id="KW-0413">Isomerase</keyword>
<dbReference type="InterPro" id="IPR044643">
    <property type="entry name" value="TrpF_fam"/>
</dbReference>
<dbReference type="EMBL" id="BKCL01000002">
    <property type="protein sequence ID" value="GEQ97007.1"/>
    <property type="molecule type" value="Genomic_DNA"/>
</dbReference>
<organism evidence="11 12">
    <name type="scientific">Iodidimonas gelatinilytica</name>
    <dbReference type="NCBI Taxonomy" id="1236966"/>
    <lineage>
        <taxon>Bacteria</taxon>
        <taxon>Pseudomonadati</taxon>
        <taxon>Pseudomonadota</taxon>
        <taxon>Alphaproteobacteria</taxon>
        <taxon>Iodidimonadales</taxon>
        <taxon>Iodidimonadaceae</taxon>
        <taxon>Iodidimonas</taxon>
    </lineage>
</organism>
<evidence type="ECO:0000256" key="9">
    <source>
        <dbReference type="HAMAP-Rule" id="MF_00135"/>
    </source>
</evidence>
<protein>
    <recommendedName>
        <fullName evidence="4 9">N-(5'-phosphoribosyl)anthranilate isomerase</fullName>
        <shortName evidence="9">PRAI</shortName>
        <ecNumber evidence="3 9">5.3.1.24</ecNumber>
    </recommendedName>
</protein>
<dbReference type="GO" id="GO:0000162">
    <property type="term" value="P:L-tryptophan biosynthetic process"/>
    <property type="evidence" value="ECO:0007669"/>
    <property type="project" value="UniProtKB-UniRule"/>
</dbReference>
<evidence type="ECO:0000256" key="2">
    <source>
        <dbReference type="ARBA" id="ARBA00004664"/>
    </source>
</evidence>
<dbReference type="UniPathway" id="UPA00035">
    <property type="reaction ID" value="UER00042"/>
</dbReference>
<comment type="similarity">
    <text evidence="9">Belongs to the TrpF family.</text>
</comment>
<dbReference type="Pfam" id="PF00697">
    <property type="entry name" value="PRAI"/>
    <property type="match status" value="1"/>
</dbReference>
<dbReference type="AlphaFoldDB" id="A0A5A7MM31"/>
<dbReference type="CDD" id="cd00405">
    <property type="entry name" value="PRAI"/>
    <property type="match status" value="1"/>
</dbReference>
<comment type="catalytic activity">
    <reaction evidence="1 9">
        <text>N-(5-phospho-beta-D-ribosyl)anthranilate = 1-(2-carboxyphenylamino)-1-deoxy-D-ribulose 5-phosphate</text>
        <dbReference type="Rhea" id="RHEA:21540"/>
        <dbReference type="ChEBI" id="CHEBI:18277"/>
        <dbReference type="ChEBI" id="CHEBI:58613"/>
        <dbReference type="EC" id="5.3.1.24"/>
    </reaction>
</comment>
<evidence type="ECO:0000256" key="4">
    <source>
        <dbReference type="ARBA" id="ARBA00022272"/>
    </source>
</evidence>
<comment type="caution">
    <text evidence="11">The sequence shown here is derived from an EMBL/GenBank/DDBJ whole genome shotgun (WGS) entry which is preliminary data.</text>
</comment>
<comment type="pathway">
    <text evidence="2 9">Amino-acid biosynthesis; L-tryptophan biosynthesis; L-tryptophan from chorismate: step 3/5.</text>
</comment>
<keyword evidence="7 9" id="KW-0057">Aromatic amino acid biosynthesis</keyword>
<evidence type="ECO:0000256" key="8">
    <source>
        <dbReference type="ARBA" id="ARBA00023235"/>
    </source>
</evidence>
<dbReference type="EC" id="5.3.1.24" evidence="3 9"/>
<dbReference type="Gene3D" id="3.20.20.70">
    <property type="entry name" value="Aldolase class I"/>
    <property type="match status" value="1"/>
</dbReference>
<dbReference type="PANTHER" id="PTHR42894:SF1">
    <property type="entry name" value="N-(5'-PHOSPHORIBOSYL)ANTHRANILATE ISOMERASE"/>
    <property type="match status" value="1"/>
</dbReference>
<feature type="domain" description="N-(5'phosphoribosyl) anthranilate isomerase (PRAI)" evidence="10">
    <location>
        <begin position="5"/>
        <end position="208"/>
    </location>
</feature>
<dbReference type="HAMAP" id="MF_00135">
    <property type="entry name" value="PRAI"/>
    <property type="match status" value="1"/>
</dbReference>
<evidence type="ECO:0000256" key="7">
    <source>
        <dbReference type="ARBA" id="ARBA00023141"/>
    </source>
</evidence>
<keyword evidence="6 9" id="KW-0822">Tryptophan biosynthesis</keyword>
<evidence type="ECO:0000256" key="5">
    <source>
        <dbReference type="ARBA" id="ARBA00022605"/>
    </source>
</evidence>
<evidence type="ECO:0000313" key="11">
    <source>
        <dbReference type="EMBL" id="GEQ97007.1"/>
    </source>
</evidence>
<sequence length="220" mass="23526">MSLEVKICGLASPNVIDAAGKNGARWAGFVFFPPSPRYVDARLAIDLAAIARSHGMETVGVYVNPTDRLLDETAPAVDWIQLHGQETPERAQAIRAQSGKRLIKALPIAEAADVEAARTYEAVVDMILFDAKAQPGTTRLPGGNGRAFDWTLLEGRTPSLPWMLSGGLDADNLAQAVLESGAKRVDVSSGLEDAPGLKSLDKIAQFMNHARTLGPKEQTP</sequence>
<dbReference type="Proteomes" id="UP000322084">
    <property type="component" value="Unassembled WGS sequence"/>
</dbReference>
<gene>
    <name evidence="9 11" type="primary">trpF</name>
    <name evidence="11" type="ORF">JCM17844_06440</name>
</gene>
<dbReference type="InterPro" id="IPR001240">
    <property type="entry name" value="PRAI_dom"/>
</dbReference>
<dbReference type="RefSeq" id="WP_149999602.1">
    <property type="nucleotide sequence ID" value="NZ_BKCL01000002.1"/>
</dbReference>
<name>A0A5A7MM31_9PROT</name>
<dbReference type="PANTHER" id="PTHR42894">
    <property type="entry name" value="N-(5'-PHOSPHORIBOSYL)ANTHRANILATE ISOMERASE"/>
    <property type="match status" value="1"/>
</dbReference>
<dbReference type="NCBIfam" id="NF002295">
    <property type="entry name" value="PRK01222.1-1"/>
    <property type="match status" value="1"/>
</dbReference>
<evidence type="ECO:0000259" key="10">
    <source>
        <dbReference type="Pfam" id="PF00697"/>
    </source>
</evidence>
<evidence type="ECO:0000313" key="12">
    <source>
        <dbReference type="Proteomes" id="UP000322084"/>
    </source>
</evidence>
<proteinExistence type="inferred from homology"/>